<name>A0A8J8BC07_9ACTN</name>
<accession>A0A8J8BC07</accession>
<dbReference type="AlphaFoldDB" id="A0A8J8BC07"/>
<protein>
    <submittedName>
        <fullName evidence="2">Uncharacterized protein</fullName>
    </submittedName>
</protein>
<proteinExistence type="predicted"/>
<reference evidence="2" key="1">
    <citation type="submission" date="2021-04" db="EMBL/GenBank/DDBJ databases">
        <title>Genome based classification of Actinospica acidithermotolerans sp. nov., an actinobacterium isolated from an Indonesian hot spring.</title>
        <authorList>
            <person name="Kusuma A.B."/>
            <person name="Putra K.E."/>
            <person name="Nafisah S."/>
            <person name="Loh J."/>
            <person name="Nouioui I."/>
            <person name="Goodfellow M."/>
        </authorList>
    </citation>
    <scope>NUCLEOTIDE SEQUENCE</scope>
    <source>
        <strain evidence="2">DSM 45618</strain>
    </source>
</reference>
<evidence type="ECO:0000313" key="3">
    <source>
        <dbReference type="Proteomes" id="UP000677913"/>
    </source>
</evidence>
<keyword evidence="3" id="KW-1185">Reference proteome</keyword>
<dbReference type="Proteomes" id="UP000677913">
    <property type="component" value="Unassembled WGS sequence"/>
</dbReference>
<comment type="caution">
    <text evidence="2">The sequence shown here is derived from an EMBL/GenBank/DDBJ whole genome shotgun (WGS) entry which is preliminary data.</text>
</comment>
<gene>
    <name evidence="2" type="ORF">KGA66_11455</name>
</gene>
<sequence>MTEQQFTDAYEAPEADAAEQSLPVAGDEDEDWEAALEQPQPPLEANPADAAEQALSVPMDEDEYR</sequence>
<feature type="region of interest" description="Disordered" evidence="1">
    <location>
        <begin position="1"/>
        <end position="65"/>
    </location>
</feature>
<dbReference type="RefSeq" id="WP_211467572.1">
    <property type="nucleotide sequence ID" value="NZ_JAGSXH010000031.1"/>
</dbReference>
<evidence type="ECO:0000256" key="1">
    <source>
        <dbReference type="SAM" id="MobiDB-lite"/>
    </source>
</evidence>
<organism evidence="2 3">
    <name type="scientific">Actinocrinis puniceicyclus</name>
    <dbReference type="NCBI Taxonomy" id="977794"/>
    <lineage>
        <taxon>Bacteria</taxon>
        <taxon>Bacillati</taxon>
        <taxon>Actinomycetota</taxon>
        <taxon>Actinomycetes</taxon>
        <taxon>Catenulisporales</taxon>
        <taxon>Actinospicaceae</taxon>
        <taxon>Actinocrinis</taxon>
    </lineage>
</organism>
<dbReference type="EMBL" id="JAGSXH010000031">
    <property type="protein sequence ID" value="MBS2963668.1"/>
    <property type="molecule type" value="Genomic_DNA"/>
</dbReference>
<evidence type="ECO:0000313" key="2">
    <source>
        <dbReference type="EMBL" id="MBS2963668.1"/>
    </source>
</evidence>